<evidence type="ECO:0000313" key="4">
    <source>
        <dbReference type="Proteomes" id="UP000831782"/>
    </source>
</evidence>
<keyword evidence="4" id="KW-1185">Reference proteome</keyword>
<dbReference type="SUPFAM" id="SSF50475">
    <property type="entry name" value="FMN-binding split barrel"/>
    <property type="match status" value="1"/>
</dbReference>
<evidence type="ECO:0000313" key="3">
    <source>
        <dbReference type="EMBL" id="UOQ48955.1"/>
    </source>
</evidence>
<dbReference type="PROSITE" id="PS01064">
    <property type="entry name" value="PYRIDOX_OXIDASE"/>
    <property type="match status" value="1"/>
</dbReference>
<dbReference type="Pfam" id="PF10590">
    <property type="entry name" value="PNP_phzG_C"/>
    <property type="match status" value="1"/>
</dbReference>
<gene>
    <name evidence="3" type="ORF">MUN88_02115</name>
</gene>
<evidence type="ECO:0000259" key="2">
    <source>
        <dbReference type="Pfam" id="PF10590"/>
    </source>
</evidence>
<dbReference type="InterPro" id="IPR019576">
    <property type="entry name" value="Pyridoxamine_oxidase_dimer_C"/>
</dbReference>
<accession>A0ABY4EX03</accession>
<sequence>MYKVAAYEVEFWQGDPERKHIRVQYQRNGKHRGHRLLWP</sequence>
<name>A0ABY4EX03_9BACI</name>
<dbReference type="InterPro" id="IPR019740">
    <property type="entry name" value="Pyridox_Oxase_CS"/>
</dbReference>
<dbReference type="RefSeq" id="WP_244720266.1">
    <property type="nucleotide sequence ID" value="NZ_CP095072.1"/>
</dbReference>
<dbReference type="InterPro" id="IPR012349">
    <property type="entry name" value="Split_barrel_FMN-bd"/>
</dbReference>
<protein>
    <recommendedName>
        <fullName evidence="2">Pyridoxine 5'-phosphate oxidase dimerisation C-terminal domain-containing protein</fullName>
    </recommendedName>
</protein>
<evidence type="ECO:0000256" key="1">
    <source>
        <dbReference type="ARBA" id="ARBA00007301"/>
    </source>
</evidence>
<proteinExistence type="inferred from homology"/>
<comment type="similarity">
    <text evidence="1">Belongs to the pyridoxamine 5'-phosphate oxidase family.</text>
</comment>
<dbReference type="Gene3D" id="2.30.110.10">
    <property type="entry name" value="Electron Transport, Fmn-binding Protein, Chain A"/>
    <property type="match status" value="1"/>
</dbReference>
<organism evidence="3 4">
    <name type="scientific">Gracilibacillus caseinilyticus</name>
    <dbReference type="NCBI Taxonomy" id="2932256"/>
    <lineage>
        <taxon>Bacteria</taxon>
        <taxon>Bacillati</taxon>
        <taxon>Bacillota</taxon>
        <taxon>Bacilli</taxon>
        <taxon>Bacillales</taxon>
        <taxon>Bacillaceae</taxon>
        <taxon>Gracilibacillus</taxon>
    </lineage>
</organism>
<feature type="domain" description="Pyridoxine 5'-phosphate oxidase dimerisation C-terminal" evidence="2">
    <location>
        <begin position="2"/>
        <end position="38"/>
    </location>
</feature>
<dbReference type="Proteomes" id="UP000831782">
    <property type="component" value="Chromosome"/>
</dbReference>
<reference evidence="3 4" key="1">
    <citation type="submission" date="2022-04" db="EMBL/GenBank/DDBJ databases">
        <title>Gracilibacillus sp. isolated from saltern.</title>
        <authorList>
            <person name="Won M."/>
            <person name="Lee C.-M."/>
            <person name="Woen H.-Y."/>
            <person name="Kwon S.-W."/>
        </authorList>
    </citation>
    <scope>NUCLEOTIDE SEQUENCE [LARGE SCALE GENOMIC DNA]</scope>
    <source>
        <strain evidence="3 4">SSWR10-1</strain>
    </source>
</reference>
<dbReference type="EMBL" id="CP095072">
    <property type="protein sequence ID" value="UOQ48955.1"/>
    <property type="molecule type" value="Genomic_DNA"/>
</dbReference>